<accession>A0A2N7VG65</accession>
<organism evidence="2 3">
    <name type="scientific">Trinickia dabaoshanensis</name>
    <dbReference type="NCBI Taxonomy" id="564714"/>
    <lineage>
        <taxon>Bacteria</taxon>
        <taxon>Pseudomonadati</taxon>
        <taxon>Pseudomonadota</taxon>
        <taxon>Betaproteobacteria</taxon>
        <taxon>Burkholderiales</taxon>
        <taxon>Burkholderiaceae</taxon>
        <taxon>Trinickia</taxon>
    </lineage>
</organism>
<proteinExistence type="predicted"/>
<name>A0A2N7VG65_9BURK</name>
<dbReference type="EMBL" id="PNYA01000026">
    <property type="protein sequence ID" value="PMS16143.1"/>
    <property type="molecule type" value="Genomic_DNA"/>
</dbReference>
<evidence type="ECO:0000313" key="3">
    <source>
        <dbReference type="Proteomes" id="UP000235616"/>
    </source>
</evidence>
<comment type="caution">
    <text evidence="2">The sequence shown here is derived from an EMBL/GenBank/DDBJ whole genome shotgun (WGS) entry which is preliminary data.</text>
</comment>
<keyword evidence="3" id="KW-1185">Reference proteome</keyword>
<feature type="compositionally biased region" description="Polar residues" evidence="1">
    <location>
        <begin position="1"/>
        <end position="26"/>
    </location>
</feature>
<feature type="region of interest" description="Disordered" evidence="1">
    <location>
        <begin position="1"/>
        <end position="53"/>
    </location>
</feature>
<evidence type="ECO:0000256" key="1">
    <source>
        <dbReference type="SAM" id="MobiDB-lite"/>
    </source>
</evidence>
<sequence>MFNSAVSAAQNSAIPGTSQEPAQSGHNYVYDRDGTYGYERSPGEEERRNGTTGTPLVLASYVGHHGDEYEINIQHDYEPLESLDIRCTLPCSVATLGQIVPPLAPRVQTVAVPSTSVLSSIIKDAIDDKLVLFGKAVQGDSGPPQDAGERMWNLVNAPRPWISTPYAVSIKNPLAPSFDCKSAHTTAENLICANPDLTRADWRLAESYFIAQLVAKNQTDLENFAQRRWDERDRKCDDAACVSAWDQHMQLEFETVARTGDVAGD</sequence>
<reference evidence="2 3" key="1">
    <citation type="submission" date="2018-01" db="EMBL/GenBank/DDBJ databases">
        <title>Whole genome analyses suggest that Burkholderia sensu lato contains two further novel genera in the rhizoxinica-symbiotica group Mycetohabitans gen. nov., and Trinickia gen. nov.: implications for the evolution of diazotrophy and nodulation in the Burkholderiaceae.</title>
        <authorList>
            <person name="Estrada-de los Santos P."/>
            <person name="Palmer M."/>
            <person name="Chavez-Ramirez B."/>
            <person name="Beukes C."/>
            <person name="Steenkamp E.T."/>
            <person name="Hirsch A.M."/>
            <person name="Manyaka P."/>
            <person name="Maluk M."/>
            <person name="Lafos M."/>
            <person name="Crook M."/>
            <person name="Gross E."/>
            <person name="Simon M.F."/>
            <person name="Bueno dos Reis Junior F."/>
            <person name="Poole P.S."/>
            <person name="Venter S.N."/>
            <person name="James E.K."/>
        </authorList>
    </citation>
    <scope>NUCLEOTIDE SEQUENCE [LARGE SCALE GENOMIC DNA]</scope>
    <source>
        <strain evidence="2 3">GIMN1.004</strain>
    </source>
</reference>
<dbReference type="Proteomes" id="UP000235616">
    <property type="component" value="Unassembled WGS sequence"/>
</dbReference>
<evidence type="ECO:0000313" key="2">
    <source>
        <dbReference type="EMBL" id="PMS16143.1"/>
    </source>
</evidence>
<dbReference type="AlphaFoldDB" id="A0A2N7VG65"/>
<protein>
    <submittedName>
        <fullName evidence="2">Uncharacterized protein</fullName>
    </submittedName>
</protein>
<gene>
    <name evidence="2" type="ORF">C0Z18_24435</name>
</gene>